<dbReference type="Pfam" id="PF04515">
    <property type="entry name" value="Choline_transpo"/>
    <property type="match status" value="1"/>
</dbReference>
<feature type="transmembrane region" description="Helical" evidence="7">
    <location>
        <begin position="42"/>
        <end position="64"/>
    </location>
</feature>
<dbReference type="AlphaFoldDB" id="A0A1X7UVJ9"/>
<dbReference type="eggNOG" id="KOG1362">
    <property type="taxonomic scope" value="Eukaryota"/>
</dbReference>
<accession>A0A1X7UVJ9</accession>
<dbReference type="Proteomes" id="UP000007879">
    <property type="component" value="Unassembled WGS sequence"/>
</dbReference>
<feature type="transmembrane region" description="Helical" evidence="7">
    <location>
        <begin position="582"/>
        <end position="606"/>
    </location>
</feature>
<dbReference type="PANTHER" id="PTHR12385:SF14">
    <property type="entry name" value="CHOLINE TRANSPORTER-LIKE 2"/>
    <property type="match status" value="1"/>
</dbReference>
<evidence type="ECO:0000256" key="6">
    <source>
        <dbReference type="ARBA" id="ARBA00023180"/>
    </source>
</evidence>
<dbReference type="EnsemblMetazoa" id="Aqu2.1.31798_001">
    <property type="protein sequence ID" value="Aqu2.1.31798_001"/>
    <property type="gene ID" value="Aqu2.1.31798"/>
</dbReference>
<dbReference type="GO" id="GO:0016020">
    <property type="term" value="C:membrane"/>
    <property type="evidence" value="ECO:0007669"/>
    <property type="project" value="UniProtKB-SubCell"/>
</dbReference>
<sequence length="807" mass="90024">MLSIFGCCCYCSGDKGSDKEAPDYGADFDGPIKGKRRCPTDIICLILFLAFILGMFGIGIYSFVVGHPSRLLHPVDSKGRLCGLDKGVENKPYLLFFDWTRCIRVVGFSDLVTGDVEASDFFSCNTQQVCVDACPTENEAGIRANPVCVDGVDTTQFNVFNNVSLLDTPAAAEAASNLVQLIIDEKCAPYYIISEELANRCIPTFTELDSFINLANVTNFNESDVPSIRSIIFDLTLSDVLNGTLTQALFLNAQVFVYGVLQDLQVVWPAILGAAGVTVLFCYLYVILMRYFAGIVIIVSIILALLLIATISGFAYFQYYCFVAGNANIPSLTSGLTDSSTVVNFLNSTESFAASGCQFTNPLRDFFAANAPWYDYQKETWLVIGIVGTVLLLILIIILIVFSKQIRISIAIIQEASKAIGYIPGVIFYPIFTWLFIILTAMFWAAVALFLYTASKSQFILRSNNETVDSITSITNVTYRIGKECVLENFNGVLGSNNTLMIEDVASGLNNTVSCIFNTYVSDQILLYMQLYMLFGLLWVCNYFIALGQCTIAGSFGSYYWAFDKRKDLNWFTTGASFARAIFFHTGSLAFGALIIAIVQMIRLILAYIQKKLKKHEASKIAHAILTCMQCCFFLLEKVFKYINRHAYIEIAIYGHDFCTAACKAAKLLLRNVITTAIKDRIVGFLLFMGKLCVVAIMTFLAYLIFGQYEEYGRAIWQRELNYYLIPLIIVMVLSYLIASGFMAVYDMGVDTIFICALEDEERNNGYDKPYFMSKKLQKLMGVHNRVKRGEGTDGEQLQMEDLENGK</sequence>
<name>A0A1X7UVJ9_AMPQE</name>
<comment type="subcellular location">
    <subcellularLocation>
        <location evidence="1">Membrane</location>
        <topology evidence="1">Multi-pass membrane protein</topology>
    </subcellularLocation>
</comment>
<evidence type="ECO:0000313" key="8">
    <source>
        <dbReference type="EnsemblMetazoa" id="Aqu2.1.31798_001"/>
    </source>
</evidence>
<evidence type="ECO:0000256" key="2">
    <source>
        <dbReference type="ARBA" id="ARBA00007168"/>
    </source>
</evidence>
<organism evidence="8">
    <name type="scientific">Amphimedon queenslandica</name>
    <name type="common">Sponge</name>
    <dbReference type="NCBI Taxonomy" id="400682"/>
    <lineage>
        <taxon>Eukaryota</taxon>
        <taxon>Metazoa</taxon>
        <taxon>Porifera</taxon>
        <taxon>Demospongiae</taxon>
        <taxon>Heteroscleromorpha</taxon>
        <taxon>Haplosclerida</taxon>
        <taxon>Niphatidae</taxon>
        <taxon>Amphimedon</taxon>
    </lineage>
</organism>
<feature type="transmembrane region" description="Helical" evidence="7">
    <location>
        <begin position="431"/>
        <end position="452"/>
    </location>
</feature>
<keyword evidence="6" id="KW-0325">Glycoprotein</keyword>
<dbReference type="OMA" id="HYAFIPA"/>
<reference evidence="9" key="1">
    <citation type="journal article" date="2010" name="Nature">
        <title>The Amphimedon queenslandica genome and the evolution of animal complexity.</title>
        <authorList>
            <person name="Srivastava M."/>
            <person name="Simakov O."/>
            <person name="Chapman J."/>
            <person name="Fahey B."/>
            <person name="Gauthier M.E."/>
            <person name="Mitros T."/>
            <person name="Richards G.S."/>
            <person name="Conaco C."/>
            <person name="Dacre M."/>
            <person name="Hellsten U."/>
            <person name="Larroux C."/>
            <person name="Putnam N.H."/>
            <person name="Stanke M."/>
            <person name="Adamska M."/>
            <person name="Darling A."/>
            <person name="Degnan S.M."/>
            <person name="Oakley T.H."/>
            <person name="Plachetzki D.C."/>
            <person name="Zhai Y."/>
            <person name="Adamski M."/>
            <person name="Calcino A."/>
            <person name="Cummins S.F."/>
            <person name="Goodstein D.M."/>
            <person name="Harris C."/>
            <person name="Jackson D.J."/>
            <person name="Leys S.P."/>
            <person name="Shu S."/>
            <person name="Woodcroft B.J."/>
            <person name="Vervoort M."/>
            <person name="Kosik K.S."/>
            <person name="Manning G."/>
            <person name="Degnan B.M."/>
            <person name="Rokhsar D.S."/>
        </authorList>
    </citation>
    <scope>NUCLEOTIDE SEQUENCE [LARGE SCALE GENOMIC DNA]</scope>
</reference>
<feature type="transmembrane region" description="Helical" evidence="7">
    <location>
        <begin position="381"/>
        <end position="401"/>
    </location>
</feature>
<evidence type="ECO:0000313" key="9">
    <source>
        <dbReference type="Proteomes" id="UP000007879"/>
    </source>
</evidence>
<keyword evidence="4 7" id="KW-1133">Transmembrane helix</keyword>
<dbReference type="FunCoup" id="A0A1X7UVJ9">
    <property type="interactions" value="5"/>
</dbReference>
<dbReference type="OrthoDB" id="420519at2759"/>
<gene>
    <name evidence="8" type="primary">100636954</name>
</gene>
<feature type="transmembrane region" description="Helical" evidence="7">
    <location>
        <begin position="618"/>
        <end position="636"/>
    </location>
</feature>
<keyword evidence="3 7" id="KW-0812">Transmembrane</keyword>
<feature type="transmembrane region" description="Helical" evidence="7">
    <location>
        <begin position="531"/>
        <end position="562"/>
    </location>
</feature>
<keyword evidence="9" id="KW-1185">Reference proteome</keyword>
<evidence type="ECO:0000256" key="3">
    <source>
        <dbReference type="ARBA" id="ARBA00022692"/>
    </source>
</evidence>
<reference evidence="8" key="2">
    <citation type="submission" date="2017-05" db="UniProtKB">
        <authorList>
            <consortium name="EnsemblMetazoa"/>
        </authorList>
    </citation>
    <scope>IDENTIFICATION</scope>
</reference>
<protein>
    <submittedName>
        <fullName evidence="8">Uncharacterized protein</fullName>
    </submittedName>
</protein>
<keyword evidence="5 7" id="KW-0472">Membrane</keyword>
<dbReference type="InParanoid" id="A0A1X7UVJ9"/>
<feature type="transmembrane region" description="Helical" evidence="7">
    <location>
        <begin position="266"/>
        <end position="288"/>
    </location>
</feature>
<dbReference type="PANTHER" id="PTHR12385">
    <property type="entry name" value="CHOLINE TRANSPORTER-LIKE (SLC FAMILY 44)"/>
    <property type="match status" value="1"/>
</dbReference>
<dbReference type="InterPro" id="IPR007603">
    <property type="entry name" value="Choline_transptr-like"/>
</dbReference>
<dbReference type="EnsemblMetazoa" id="XM_003386615.3">
    <property type="protein sequence ID" value="XP_003386663.1"/>
    <property type="gene ID" value="LOC100636954"/>
</dbReference>
<dbReference type="STRING" id="400682.A0A1X7UVJ9"/>
<proteinExistence type="inferred from homology"/>
<feature type="transmembrane region" description="Helical" evidence="7">
    <location>
        <begin position="725"/>
        <end position="746"/>
    </location>
</feature>
<dbReference type="GO" id="GO:0022857">
    <property type="term" value="F:transmembrane transporter activity"/>
    <property type="evidence" value="ECO:0007669"/>
    <property type="project" value="InterPro"/>
</dbReference>
<feature type="transmembrane region" description="Helical" evidence="7">
    <location>
        <begin position="682"/>
        <end position="705"/>
    </location>
</feature>
<evidence type="ECO:0000256" key="1">
    <source>
        <dbReference type="ARBA" id="ARBA00004141"/>
    </source>
</evidence>
<evidence type="ECO:0000256" key="4">
    <source>
        <dbReference type="ARBA" id="ARBA00022989"/>
    </source>
</evidence>
<feature type="transmembrane region" description="Helical" evidence="7">
    <location>
        <begin position="295"/>
        <end position="317"/>
    </location>
</feature>
<evidence type="ECO:0000256" key="5">
    <source>
        <dbReference type="ARBA" id="ARBA00023136"/>
    </source>
</evidence>
<dbReference type="KEGG" id="aqu:100636954"/>
<comment type="similarity">
    <text evidence="2">Belongs to the CTL (choline transporter-like) family.</text>
</comment>
<evidence type="ECO:0000256" key="7">
    <source>
        <dbReference type="SAM" id="Phobius"/>
    </source>
</evidence>